<dbReference type="Proteomes" id="UP000228380">
    <property type="component" value="Chromosome 1"/>
</dbReference>
<reference evidence="1" key="1">
    <citation type="journal article" date="2019" name="Nat. Commun.">
        <title>Genome-wide association mapping of date palm fruit traits.</title>
        <authorList>
            <person name="Hazzouri K.M."/>
            <person name="Gros-Balthazard M."/>
            <person name="Flowers J.M."/>
            <person name="Copetti D."/>
            <person name="Lemansour A."/>
            <person name="Lebrun M."/>
            <person name="Masmoudi K."/>
            <person name="Ferrand S."/>
            <person name="Dhar M.I."/>
            <person name="Fresquez Z.A."/>
            <person name="Rosas U."/>
            <person name="Zhang J."/>
            <person name="Talag J."/>
            <person name="Lee S."/>
            <person name="Kudrna D."/>
            <person name="Powell R.F."/>
            <person name="Leitch I.J."/>
            <person name="Krueger R.R."/>
            <person name="Wing R.A."/>
            <person name="Amiri K.M.A."/>
            <person name="Purugganan M.D."/>
        </authorList>
    </citation>
    <scope>NUCLEOTIDE SEQUENCE [LARGE SCALE GENOMIC DNA]</scope>
    <source>
        <strain evidence="1">cv. Khalas</strain>
    </source>
</reference>
<dbReference type="GeneID" id="120104502"/>
<sequence>MGWGHRRDETRRKTLLKGRRRSDLLLSLPMHCLFPSSSFTSPSFPPCPGRSGASQWTKRKFNEFNTHEEVEQLSGQKAFFHCCYNEMKVTEGTPPRMHEK</sequence>
<evidence type="ECO:0000313" key="1">
    <source>
        <dbReference type="Proteomes" id="UP000228380"/>
    </source>
</evidence>
<dbReference type="KEGG" id="pda:120104502"/>
<dbReference type="RefSeq" id="XP_038971666.1">
    <property type="nucleotide sequence ID" value="XM_039115738.1"/>
</dbReference>
<name>A0A8B8ZC38_PHODC</name>
<organism evidence="1 2">
    <name type="scientific">Phoenix dactylifera</name>
    <name type="common">Date palm</name>
    <dbReference type="NCBI Taxonomy" id="42345"/>
    <lineage>
        <taxon>Eukaryota</taxon>
        <taxon>Viridiplantae</taxon>
        <taxon>Streptophyta</taxon>
        <taxon>Embryophyta</taxon>
        <taxon>Tracheophyta</taxon>
        <taxon>Spermatophyta</taxon>
        <taxon>Magnoliopsida</taxon>
        <taxon>Liliopsida</taxon>
        <taxon>Arecaceae</taxon>
        <taxon>Coryphoideae</taxon>
        <taxon>Phoeniceae</taxon>
        <taxon>Phoenix</taxon>
    </lineage>
</organism>
<proteinExistence type="predicted"/>
<accession>A0A8B8ZC38</accession>
<dbReference type="AlphaFoldDB" id="A0A8B8ZC38"/>
<reference evidence="2" key="2">
    <citation type="submission" date="2025-08" db="UniProtKB">
        <authorList>
            <consortium name="RefSeq"/>
        </authorList>
    </citation>
    <scope>IDENTIFICATION</scope>
    <source>
        <tissue evidence="2">Young leaves</tissue>
    </source>
</reference>
<protein>
    <submittedName>
        <fullName evidence="2">Uncharacterized protein LOC120104502</fullName>
    </submittedName>
</protein>
<evidence type="ECO:0000313" key="2">
    <source>
        <dbReference type="RefSeq" id="XP_038971666.1"/>
    </source>
</evidence>
<keyword evidence="1" id="KW-1185">Reference proteome</keyword>
<gene>
    <name evidence="2" type="primary">LOC120104502</name>
</gene>